<name>A0ACD5BJN3_9PSEU</name>
<keyword evidence="2" id="KW-1185">Reference proteome</keyword>
<dbReference type="EMBL" id="CP150484">
    <property type="protein sequence ID" value="WYW19447.1"/>
    <property type="molecule type" value="Genomic_DNA"/>
</dbReference>
<protein>
    <submittedName>
        <fullName evidence="1">CRISPR-associated helicase Cas3</fullName>
    </submittedName>
</protein>
<evidence type="ECO:0000313" key="1">
    <source>
        <dbReference type="EMBL" id="WYW19447.1"/>
    </source>
</evidence>
<organism evidence="1 2">
    <name type="scientific">Amycolatopsis coloradensis</name>
    <dbReference type="NCBI Taxonomy" id="76021"/>
    <lineage>
        <taxon>Bacteria</taxon>
        <taxon>Bacillati</taxon>
        <taxon>Actinomycetota</taxon>
        <taxon>Actinomycetes</taxon>
        <taxon>Pseudonocardiales</taxon>
        <taxon>Pseudonocardiaceae</taxon>
        <taxon>Amycolatopsis</taxon>
    </lineage>
</organism>
<sequence>MGPESLSASARSVWAKSVDEAGGWLPLWQHMDDSADVVAGLFRDWLPVSVVRLLAEEFDGDIDQCRAAVRFLAGVHDLGKATPAFAVQCTVLAQRMGEHDLYLPLSKSELPDRHLTHHSVAGQHLLVRWLLEQRWPKSAARSWGVVVGGHHGVPPAAVDERAARPREVPWLYGEGRWVEVQRELVARMATRSGALEHLPVWGERVLSARFQVLVTALVIIADWIASNSDLLAFHGDRLPQVTEAPERVLRALEVLRLPVPWQPDVDVVDVEVAALFASRFQLPEGATPRPVQVAACEVARMMPEPGLLVIEAAMGEGKTEAALAAAEIMAARWGAGGLLVALPTQATSDAMFARVMAWLDAIGADEQQVGGSIMLGHGKARFNRLFQGLVRAGRLAEIGCDDHDARGGRAVIAHSWLSGRKKALLANFAVVTIDQLLFAGLKARHLMLRHLALAAKVVVIDEIHAYDAYMNSYLTKVLTWLGVYRIPVVALSATLPAGQRRMLVQAYLRGRDRHTAADLACLDGDIGYPALTWTSGDAVSTRIADSSGRATRVLVERFADGLNDHDELVALLRDKLSRGGTALVVRNVVSRVLETAERLKREFPGEVTIAHSRFITADRFHNDQALLGSFGPPDRAVARPARRIVVASQVVEQSLDVDFDLLVTDLAPIDLILQRIGRLHRHQRGADQNERPEPLRTARVYVTGADFTQAPPALEPLAERHVYGAHALLRAAAVLRERFGASIELPGDIAPLVQTAYGPDDIGPEQWREAMTAAAEYWEQRTANREDKAKTFQITEPPMPGTTISGWVSAGVGEADDETARGQGQVRDGAPSLEVLLVCDDGSGQWRTPSWLGDDDGGLLIPTQQTPPDHVAEVMASCTLRLPLTFSNAAAEDELWQATPPAWEDSPLIYRQPALRIDQDGWGEITGRRVRYTSANGLEVYDDVS</sequence>
<gene>
    <name evidence="1" type="primary">cas3</name>
    <name evidence="1" type="ORF">LCL61_28275</name>
</gene>
<dbReference type="Proteomes" id="UP001456344">
    <property type="component" value="Chromosome"/>
</dbReference>
<accession>A0ACD5BJN3</accession>
<reference evidence="1" key="1">
    <citation type="submission" date="2023-10" db="EMBL/GenBank/DDBJ databases">
        <title>Whole genome sequencing of actinobacterial strain Amycolatopsis sp. (BCA-696) identifies the underlying plant growth-promoting genes.</title>
        <authorList>
            <person name="Gandham P."/>
            <person name="Vadla N."/>
            <person name="Saji A."/>
            <person name="Srinivas V."/>
            <person name="Ruperao P."/>
            <person name="Selvanayagam S."/>
            <person name="Saxena R.K."/>
            <person name="Rathore A."/>
            <person name="Gopalakrishnan S."/>
            <person name="Thakur V."/>
        </authorList>
    </citation>
    <scope>NUCLEOTIDE SEQUENCE</scope>
    <source>
        <strain evidence="1">BCA-696</strain>
    </source>
</reference>
<evidence type="ECO:0000313" key="2">
    <source>
        <dbReference type="Proteomes" id="UP001456344"/>
    </source>
</evidence>
<proteinExistence type="predicted"/>